<dbReference type="InterPro" id="IPR016576">
    <property type="entry name" value="Ribosomal_mL63"/>
</dbReference>
<dbReference type="Proteomes" id="UP000054359">
    <property type="component" value="Unassembled WGS sequence"/>
</dbReference>
<feature type="non-terminal residue" evidence="1">
    <location>
        <position position="111"/>
    </location>
</feature>
<proteinExistence type="predicted"/>
<dbReference type="OMA" id="MYEEEVM"/>
<organism evidence="1 2">
    <name type="scientific">Stegodyphus mimosarum</name>
    <name type="common">African social velvet spider</name>
    <dbReference type="NCBI Taxonomy" id="407821"/>
    <lineage>
        <taxon>Eukaryota</taxon>
        <taxon>Metazoa</taxon>
        <taxon>Ecdysozoa</taxon>
        <taxon>Arthropoda</taxon>
        <taxon>Chelicerata</taxon>
        <taxon>Arachnida</taxon>
        <taxon>Araneae</taxon>
        <taxon>Araneomorphae</taxon>
        <taxon>Entelegynae</taxon>
        <taxon>Eresoidea</taxon>
        <taxon>Eresidae</taxon>
        <taxon>Stegodyphus</taxon>
    </lineage>
</organism>
<dbReference type="EMBL" id="KK122048">
    <property type="protein sequence ID" value="KFM81820.1"/>
    <property type="molecule type" value="Genomic_DNA"/>
</dbReference>
<evidence type="ECO:0000313" key="2">
    <source>
        <dbReference type="Proteomes" id="UP000054359"/>
    </source>
</evidence>
<dbReference type="Pfam" id="PF14978">
    <property type="entry name" value="MRP-63"/>
    <property type="match status" value="1"/>
</dbReference>
<dbReference type="AlphaFoldDB" id="A0A087UWT1"/>
<dbReference type="GO" id="GO:0003735">
    <property type="term" value="F:structural constituent of ribosome"/>
    <property type="evidence" value="ECO:0007669"/>
    <property type="project" value="TreeGrafter"/>
</dbReference>
<dbReference type="PANTHER" id="PTHR14520:SF4">
    <property type="entry name" value="LARGE RIBOSOMAL SUBUNIT PROTEIN ML63"/>
    <property type="match status" value="1"/>
</dbReference>
<accession>A0A087UWT1</accession>
<dbReference type="GO" id="GO:0005761">
    <property type="term" value="C:mitochondrial ribosome"/>
    <property type="evidence" value="ECO:0007669"/>
    <property type="project" value="InterPro"/>
</dbReference>
<keyword evidence="2" id="KW-1185">Reference proteome</keyword>
<evidence type="ECO:0000313" key="1">
    <source>
        <dbReference type="EMBL" id="KFM81820.1"/>
    </source>
</evidence>
<gene>
    <name evidence="1" type="ORF">X975_18749</name>
</gene>
<reference evidence="1 2" key="1">
    <citation type="submission" date="2013-11" db="EMBL/GenBank/DDBJ databases">
        <title>Genome sequencing of Stegodyphus mimosarum.</title>
        <authorList>
            <person name="Bechsgaard J."/>
        </authorList>
    </citation>
    <scope>NUCLEOTIDE SEQUENCE [LARGE SCALE GENOMIC DNA]</scope>
</reference>
<sequence length="111" mass="13296">MRLTNVLLDKFMKGIPGNIWIGKHRFVPPVTKKDRLEMWKRMMYEEEVMMYLSNPYIKEEDEKLYIEKHTPPTQEKVFVVESSVLKPLKERTIAYHLERADSARSWGKHDS</sequence>
<dbReference type="GO" id="GO:0032543">
    <property type="term" value="P:mitochondrial translation"/>
    <property type="evidence" value="ECO:0007669"/>
    <property type="project" value="TreeGrafter"/>
</dbReference>
<dbReference type="PANTHER" id="PTHR14520">
    <property type="entry name" value="MITOCHONDRIAL RIBOSOMAL PROTEIN 63"/>
    <property type="match status" value="1"/>
</dbReference>
<name>A0A087UWT1_STEMI</name>
<protein>
    <submittedName>
        <fullName evidence="1">Uncharacterized protein</fullName>
    </submittedName>
</protein>
<dbReference type="OrthoDB" id="6019958at2759"/>